<dbReference type="EMBL" id="GL883025">
    <property type="protein sequence ID" value="EGG15873.1"/>
    <property type="molecule type" value="Genomic_DNA"/>
</dbReference>
<evidence type="ECO:0008006" key="6">
    <source>
        <dbReference type="Google" id="ProtNLM"/>
    </source>
</evidence>
<evidence type="ECO:0000256" key="1">
    <source>
        <dbReference type="SAM" id="Phobius"/>
    </source>
</evidence>
<dbReference type="STRING" id="1054147.F4Q7X3"/>
<dbReference type="KEGG" id="dfa:DFA_09542"/>
<dbReference type="PANTHER" id="PTHR12277">
    <property type="entry name" value="ALPHA/BETA HYDROLASE DOMAIN-CONTAINING PROTEIN"/>
    <property type="match status" value="1"/>
</dbReference>
<keyword evidence="1" id="KW-0812">Transmembrane</keyword>
<sequence>MLFSILTTAYWVGVVAIAGAVGILSLVYVAQEKLIYFPDTQHFLAPSRYGFADQDWKEVMLRASDGITIQTWLFKQKKPKACPTIIFCHSNAGNLSHRLPNIKQLFDVIGVNVFIISYRGYGKSEGVPTENGIKLDLDVSIEYLLSSDEVDSNRLCIFGRSLGGAVAVDASYRYPQHIKANILENTFLSIPEMVDVVLPQLKFFKPLCRNKWNSYLTIREIRTPILFLSGQNDELVPSAHMKRLKEEAVNSVNTNMIIFDKGGHMNLMLQPNYYDHIKEFLENVFGIWR</sequence>
<feature type="domain" description="AB hydrolase-1" evidence="2">
    <location>
        <begin position="83"/>
        <end position="200"/>
    </location>
</feature>
<keyword evidence="5" id="KW-1185">Reference proteome</keyword>
<dbReference type="PANTHER" id="PTHR12277:SF81">
    <property type="entry name" value="PROTEIN ABHD13"/>
    <property type="match status" value="1"/>
</dbReference>
<dbReference type="Gene3D" id="3.40.50.1820">
    <property type="entry name" value="alpha/beta hydrolase"/>
    <property type="match status" value="1"/>
</dbReference>
<evidence type="ECO:0000259" key="2">
    <source>
        <dbReference type="Pfam" id="PF00561"/>
    </source>
</evidence>
<dbReference type="InterPro" id="IPR029058">
    <property type="entry name" value="AB_hydrolase_fold"/>
</dbReference>
<dbReference type="Proteomes" id="UP000007797">
    <property type="component" value="Unassembled WGS sequence"/>
</dbReference>
<evidence type="ECO:0000313" key="5">
    <source>
        <dbReference type="Proteomes" id="UP000007797"/>
    </source>
</evidence>
<dbReference type="GO" id="GO:0016020">
    <property type="term" value="C:membrane"/>
    <property type="evidence" value="ECO:0007669"/>
    <property type="project" value="TreeGrafter"/>
</dbReference>
<dbReference type="OrthoDB" id="10249433at2759"/>
<dbReference type="RefSeq" id="XP_004352198.1">
    <property type="nucleotide sequence ID" value="XM_004352146.1"/>
</dbReference>
<dbReference type="InterPro" id="IPR000073">
    <property type="entry name" value="AB_hydrolase_1"/>
</dbReference>
<keyword evidence="1" id="KW-0472">Membrane</keyword>
<evidence type="ECO:0000313" key="4">
    <source>
        <dbReference type="EMBL" id="EGG15873.1"/>
    </source>
</evidence>
<gene>
    <name evidence="4" type="ORF">DFA_09542</name>
</gene>
<organism evidence="4 5">
    <name type="scientific">Cavenderia fasciculata</name>
    <name type="common">Slime mold</name>
    <name type="synonym">Dictyostelium fasciculatum</name>
    <dbReference type="NCBI Taxonomy" id="261658"/>
    <lineage>
        <taxon>Eukaryota</taxon>
        <taxon>Amoebozoa</taxon>
        <taxon>Evosea</taxon>
        <taxon>Eumycetozoa</taxon>
        <taxon>Dictyostelia</taxon>
        <taxon>Acytosteliales</taxon>
        <taxon>Cavenderiaceae</taxon>
        <taxon>Cavenderia</taxon>
    </lineage>
</organism>
<protein>
    <recommendedName>
        <fullName evidence="6">Serine aminopeptidase S33 domain-containing protein</fullName>
    </recommendedName>
</protein>
<dbReference type="GeneID" id="14867960"/>
<reference evidence="5" key="1">
    <citation type="journal article" date="2011" name="Genome Res.">
        <title>Phylogeny-wide analysis of social amoeba genomes highlights ancient origins for complex intercellular communication.</title>
        <authorList>
            <person name="Heidel A.J."/>
            <person name="Lawal H.M."/>
            <person name="Felder M."/>
            <person name="Schilde C."/>
            <person name="Helps N.R."/>
            <person name="Tunggal B."/>
            <person name="Rivero F."/>
            <person name="John U."/>
            <person name="Schleicher M."/>
            <person name="Eichinger L."/>
            <person name="Platzer M."/>
            <person name="Noegel A.A."/>
            <person name="Schaap P."/>
            <person name="Gloeckner G."/>
        </authorList>
    </citation>
    <scope>NUCLEOTIDE SEQUENCE [LARGE SCALE GENOMIC DNA]</scope>
    <source>
        <strain evidence="5">SH3</strain>
    </source>
</reference>
<dbReference type="Pfam" id="PF08840">
    <property type="entry name" value="BAAT_C"/>
    <property type="match status" value="1"/>
</dbReference>
<dbReference type="AlphaFoldDB" id="F4Q7X3"/>
<dbReference type="GO" id="GO:0008474">
    <property type="term" value="F:palmitoyl-(protein) hydrolase activity"/>
    <property type="evidence" value="ECO:0007669"/>
    <property type="project" value="TreeGrafter"/>
</dbReference>
<dbReference type="SUPFAM" id="SSF53474">
    <property type="entry name" value="alpha/beta-Hydrolases"/>
    <property type="match status" value="1"/>
</dbReference>
<dbReference type="OMA" id="IAQVFYK"/>
<proteinExistence type="predicted"/>
<evidence type="ECO:0000259" key="3">
    <source>
        <dbReference type="Pfam" id="PF08840"/>
    </source>
</evidence>
<dbReference type="InterPro" id="IPR014940">
    <property type="entry name" value="BAAT_C"/>
</dbReference>
<keyword evidence="1" id="KW-1133">Transmembrane helix</keyword>
<accession>F4Q7X3</accession>
<dbReference type="Pfam" id="PF00561">
    <property type="entry name" value="Abhydrolase_1"/>
    <property type="match status" value="1"/>
</dbReference>
<name>F4Q7X3_CACFS</name>
<feature type="domain" description="BAAT/Acyl-CoA thioester hydrolase C-terminal" evidence="3">
    <location>
        <begin position="205"/>
        <end position="276"/>
    </location>
</feature>
<feature type="transmembrane region" description="Helical" evidence="1">
    <location>
        <begin position="9"/>
        <end position="30"/>
    </location>
</feature>